<accession>A0AAN8ZEE0</accession>
<evidence type="ECO:0000256" key="2">
    <source>
        <dbReference type="ARBA" id="ARBA00022679"/>
    </source>
</evidence>
<reference evidence="5 6" key="1">
    <citation type="submission" date="2023-12" db="EMBL/GenBank/DDBJ databases">
        <title>A high-quality genome assembly for Dillenia turbinata (Dilleniales).</title>
        <authorList>
            <person name="Chanderbali A."/>
        </authorList>
    </citation>
    <scope>NUCLEOTIDE SEQUENCE [LARGE SCALE GENOMIC DNA]</scope>
    <source>
        <strain evidence="5">LSX21</strain>
        <tissue evidence="5">Leaf</tissue>
    </source>
</reference>
<dbReference type="EC" id="2.8.2.-" evidence="3"/>
<evidence type="ECO:0000313" key="6">
    <source>
        <dbReference type="Proteomes" id="UP001370490"/>
    </source>
</evidence>
<comment type="caution">
    <text evidence="5">The sequence shown here is derived from an EMBL/GenBank/DDBJ whole genome shotgun (WGS) entry which is preliminary data.</text>
</comment>
<dbReference type="SUPFAM" id="SSF52540">
    <property type="entry name" value="P-loop containing nucleoside triphosphate hydrolases"/>
    <property type="match status" value="1"/>
</dbReference>
<sequence>MDNTSNLQTQVSVKEDKYVEVESEELNQLVKSLPKQKGWRSRHLYLYQDFWVASSVFSAVISFQQHFQAQNTDIIITGLPKSGNTWLKALIYSIVNRKKFSIDKSPLNTAKSHDLVQSLEDTLYFDNKNPNLSTIEPPRMFSTHLPFLSLPESIKATQCRVVYVCRNPFDNFISLWHFVRPATRSEDSKPLSLEEAFDMFCGGVSSYGPFWDHMLGFWNESLKNPQKILFLMYEDMKIDIKLQMKKLAEFLGLPFDEDEEKMKRNKGSLMKYQFSVALRI</sequence>
<keyword evidence="2 3" id="KW-0808">Transferase</keyword>
<evidence type="ECO:0000313" key="5">
    <source>
        <dbReference type="EMBL" id="KAK6930693.1"/>
    </source>
</evidence>
<evidence type="ECO:0000259" key="4">
    <source>
        <dbReference type="Pfam" id="PF00685"/>
    </source>
</evidence>
<protein>
    <recommendedName>
        <fullName evidence="3">Sulfotransferase</fullName>
        <ecNumber evidence="3">2.8.2.-</ecNumber>
    </recommendedName>
</protein>
<evidence type="ECO:0000256" key="3">
    <source>
        <dbReference type="RuleBase" id="RU361155"/>
    </source>
</evidence>
<dbReference type="Pfam" id="PF00685">
    <property type="entry name" value="Sulfotransfer_1"/>
    <property type="match status" value="1"/>
</dbReference>
<feature type="domain" description="Sulfotransferase" evidence="4">
    <location>
        <begin position="72"/>
        <end position="261"/>
    </location>
</feature>
<dbReference type="GO" id="GO:0008146">
    <property type="term" value="F:sulfotransferase activity"/>
    <property type="evidence" value="ECO:0007669"/>
    <property type="project" value="InterPro"/>
</dbReference>
<dbReference type="Gene3D" id="3.40.50.300">
    <property type="entry name" value="P-loop containing nucleotide triphosphate hydrolases"/>
    <property type="match status" value="1"/>
</dbReference>
<name>A0AAN8ZEE0_9MAGN</name>
<dbReference type="AlphaFoldDB" id="A0AAN8ZEE0"/>
<gene>
    <name evidence="5" type="ORF">RJ641_004787</name>
</gene>
<dbReference type="Proteomes" id="UP001370490">
    <property type="component" value="Unassembled WGS sequence"/>
</dbReference>
<dbReference type="PANTHER" id="PTHR11783">
    <property type="entry name" value="SULFOTRANSFERASE SULT"/>
    <property type="match status" value="1"/>
</dbReference>
<evidence type="ECO:0000256" key="1">
    <source>
        <dbReference type="ARBA" id="ARBA00005771"/>
    </source>
</evidence>
<comment type="similarity">
    <text evidence="1 3">Belongs to the sulfotransferase 1 family.</text>
</comment>
<proteinExistence type="inferred from homology"/>
<organism evidence="5 6">
    <name type="scientific">Dillenia turbinata</name>
    <dbReference type="NCBI Taxonomy" id="194707"/>
    <lineage>
        <taxon>Eukaryota</taxon>
        <taxon>Viridiplantae</taxon>
        <taxon>Streptophyta</taxon>
        <taxon>Embryophyta</taxon>
        <taxon>Tracheophyta</taxon>
        <taxon>Spermatophyta</taxon>
        <taxon>Magnoliopsida</taxon>
        <taxon>eudicotyledons</taxon>
        <taxon>Gunneridae</taxon>
        <taxon>Pentapetalae</taxon>
        <taxon>Dilleniales</taxon>
        <taxon>Dilleniaceae</taxon>
        <taxon>Dillenia</taxon>
    </lineage>
</organism>
<dbReference type="EMBL" id="JBAMMX010000012">
    <property type="protein sequence ID" value="KAK6930693.1"/>
    <property type="molecule type" value="Genomic_DNA"/>
</dbReference>
<dbReference type="InterPro" id="IPR027417">
    <property type="entry name" value="P-loop_NTPase"/>
</dbReference>
<dbReference type="InterPro" id="IPR000863">
    <property type="entry name" value="Sulfotransferase_dom"/>
</dbReference>
<keyword evidence="6" id="KW-1185">Reference proteome</keyword>